<dbReference type="AlphaFoldDB" id="A0A4S8QFL0"/>
<evidence type="ECO:0000256" key="5">
    <source>
        <dbReference type="ARBA" id="ARBA00022723"/>
    </source>
</evidence>
<comment type="cofactor">
    <cofactor evidence="17">
        <name>Mg(2+)</name>
        <dbReference type="ChEBI" id="CHEBI:18420"/>
    </cofactor>
</comment>
<keyword evidence="5 18" id="KW-0479">Metal-binding</keyword>
<accession>A0A4S8QFL0</accession>
<dbReference type="InterPro" id="IPR029056">
    <property type="entry name" value="Ribokinase-like"/>
</dbReference>
<dbReference type="NCBIfam" id="TIGR00196">
    <property type="entry name" value="yjeF_cterm"/>
    <property type="match status" value="1"/>
</dbReference>
<evidence type="ECO:0000256" key="10">
    <source>
        <dbReference type="ARBA" id="ARBA00023027"/>
    </source>
</evidence>
<evidence type="ECO:0000256" key="13">
    <source>
        <dbReference type="ARBA" id="ARBA00023268"/>
    </source>
</evidence>
<comment type="similarity">
    <text evidence="17">Belongs to the NnrD/CARKD family.</text>
</comment>
<evidence type="ECO:0000256" key="1">
    <source>
        <dbReference type="ARBA" id="ARBA00000013"/>
    </source>
</evidence>
<feature type="domain" description="YjeF C-terminal" evidence="20">
    <location>
        <begin position="220"/>
        <end position="479"/>
    </location>
</feature>
<evidence type="ECO:0000256" key="17">
    <source>
        <dbReference type="HAMAP-Rule" id="MF_01965"/>
    </source>
</evidence>
<evidence type="ECO:0000256" key="4">
    <source>
        <dbReference type="ARBA" id="ARBA00009524"/>
    </source>
</evidence>
<name>A0A4S8QFL0_9ACTN</name>
<evidence type="ECO:0000256" key="9">
    <source>
        <dbReference type="ARBA" id="ARBA00022958"/>
    </source>
</evidence>
<keyword evidence="8 17" id="KW-0521">NADP</keyword>
<feature type="binding site" evidence="17">
    <location>
        <position position="421"/>
    </location>
    <ligand>
        <name>AMP</name>
        <dbReference type="ChEBI" id="CHEBI:456215"/>
    </ligand>
</feature>
<dbReference type="OrthoDB" id="9806925at2"/>
<dbReference type="Gene3D" id="3.40.1190.20">
    <property type="match status" value="1"/>
</dbReference>
<dbReference type="PIRSF" id="PIRSF017184">
    <property type="entry name" value="Nnr"/>
    <property type="match status" value="1"/>
</dbReference>
<keyword evidence="10 17" id="KW-0520">NAD</keyword>
<comment type="subunit">
    <text evidence="17">Homotetramer.</text>
</comment>
<dbReference type="PROSITE" id="PS01050">
    <property type="entry name" value="YJEF_C_2"/>
    <property type="match status" value="1"/>
</dbReference>
<evidence type="ECO:0000256" key="8">
    <source>
        <dbReference type="ARBA" id="ARBA00022857"/>
    </source>
</evidence>
<evidence type="ECO:0000256" key="15">
    <source>
        <dbReference type="ARBA" id="ARBA00048238"/>
    </source>
</evidence>
<dbReference type="GO" id="GO:0046872">
    <property type="term" value="F:metal ion binding"/>
    <property type="evidence" value="ECO:0007669"/>
    <property type="project" value="UniProtKB-UniRule"/>
</dbReference>
<keyword evidence="11 18" id="KW-0413">Isomerase</keyword>
<comment type="cofactor">
    <cofactor evidence="18 19">
        <name>K(+)</name>
        <dbReference type="ChEBI" id="CHEBI:29103"/>
    </cofactor>
    <text evidence="18 19">Binds 1 potassium ion per subunit.</text>
</comment>
<keyword evidence="6 17" id="KW-0547">Nucleotide-binding</keyword>
<dbReference type="InterPro" id="IPR030677">
    <property type="entry name" value="Nnr"/>
</dbReference>
<dbReference type="InterPro" id="IPR004443">
    <property type="entry name" value="YjeF_N_dom"/>
</dbReference>
<evidence type="ECO:0000256" key="16">
    <source>
        <dbReference type="ARBA" id="ARBA00049209"/>
    </source>
</evidence>
<dbReference type="Pfam" id="PF03853">
    <property type="entry name" value="YjeF_N"/>
    <property type="match status" value="1"/>
</dbReference>
<sequence length="489" mass="49202">MNGAWSSAAVRRAEAELMPQLPPGTLMQRAAAGLAAACARMLKTLRSDQGGQGVYGSTVIVLAGPGDNGGDALYAAARLARRGARVFAVPVMRSRVHPLAAAALTQAGGRLTSEPPPSCDLLLDGILGIGGRPGLPDRAVELLGRIKSRITVAVDVPSGVDVDTGSVPASAVAADHTVTFGVRKPCHVLGAAALLSGRVHLVDIGLSGHLDPHPMVRIAEAGDLVEWWHTPGPDDDKYTRGVAGIAAGSAKYPGAAVLAVSGALAGPTGYVRYAGSAADQVRRRYAEAVCTDTVKEAGRVQAWLVGPGIGADESALSAVRDVLAGAAPAVIDADALTLIGEYPSILAGCEAPVVLTPHDREFERLYGSAPSLDRAGSAAALAKRLNCTVLLKGHHTVVADADGTVWANPTGRPALATAGSGDVLAGLLTSLMASGMDGVRAAVAAAYLHGKAGGIASAGHRTITSTDVARALPLAIGQVLSGGAGQAGS</sequence>
<evidence type="ECO:0000313" key="22">
    <source>
        <dbReference type="EMBL" id="THV43413.1"/>
    </source>
</evidence>
<comment type="similarity">
    <text evidence="3 19">In the N-terminal section; belongs to the NnrE/AIBP family.</text>
</comment>
<evidence type="ECO:0000256" key="19">
    <source>
        <dbReference type="PIRNR" id="PIRNR017184"/>
    </source>
</evidence>
<feature type="binding site" evidence="18">
    <location>
        <position position="124"/>
    </location>
    <ligand>
        <name>K(+)</name>
        <dbReference type="ChEBI" id="CHEBI:29103"/>
    </ligand>
</feature>
<comment type="catalytic activity">
    <reaction evidence="15 17 19">
        <text>(6S)-NADHX + ADP = AMP + phosphate + NADH + H(+)</text>
        <dbReference type="Rhea" id="RHEA:32223"/>
        <dbReference type="ChEBI" id="CHEBI:15378"/>
        <dbReference type="ChEBI" id="CHEBI:43474"/>
        <dbReference type="ChEBI" id="CHEBI:57945"/>
        <dbReference type="ChEBI" id="CHEBI:64074"/>
        <dbReference type="ChEBI" id="CHEBI:456215"/>
        <dbReference type="ChEBI" id="CHEBI:456216"/>
        <dbReference type="EC" id="4.2.1.136"/>
    </reaction>
</comment>
<dbReference type="PANTHER" id="PTHR12592:SF0">
    <property type="entry name" value="ATP-DEPENDENT (S)-NAD(P)H-HYDRATE DEHYDRATASE"/>
    <property type="match status" value="1"/>
</dbReference>
<feature type="binding site" evidence="18">
    <location>
        <position position="68"/>
    </location>
    <ligand>
        <name>K(+)</name>
        <dbReference type="ChEBI" id="CHEBI:29103"/>
    </ligand>
</feature>
<evidence type="ECO:0000256" key="14">
    <source>
        <dbReference type="ARBA" id="ARBA00025153"/>
    </source>
</evidence>
<keyword evidence="9 18" id="KW-0630">Potassium</keyword>
<evidence type="ECO:0000256" key="6">
    <source>
        <dbReference type="ARBA" id="ARBA00022741"/>
    </source>
</evidence>
<dbReference type="RefSeq" id="WP_136532803.1">
    <property type="nucleotide sequence ID" value="NZ_STGY01000004.1"/>
</dbReference>
<dbReference type="SUPFAM" id="SSF64153">
    <property type="entry name" value="YjeF N-terminal domain-like"/>
    <property type="match status" value="1"/>
</dbReference>
<evidence type="ECO:0000259" key="20">
    <source>
        <dbReference type="PROSITE" id="PS51383"/>
    </source>
</evidence>
<evidence type="ECO:0000256" key="18">
    <source>
        <dbReference type="HAMAP-Rule" id="MF_01966"/>
    </source>
</evidence>
<feature type="binding site" evidence="18">
    <location>
        <position position="155"/>
    </location>
    <ligand>
        <name>(6S)-NADPHX</name>
        <dbReference type="ChEBI" id="CHEBI:64076"/>
    </ligand>
</feature>
<feature type="binding site" evidence="18">
    <location>
        <position position="158"/>
    </location>
    <ligand>
        <name>K(+)</name>
        <dbReference type="ChEBI" id="CHEBI:29103"/>
    </ligand>
</feature>
<dbReference type="GO" id="GO:0052856">
    <property type="term" value="F:NAD(P)HX epimerase activity"/>
    <property type="evidence" value="ECO:0007669"/>
    <property type="project" value="UniProtKB-UniRule"/>
</dbReference>
<organism evidence="22 23">
    <name type="scientific">Glycomyces buryatensis</name>
    <dbReference type="NCBI Taxonomy" id="2570927"/>
    <lineage>
        <taxon>Bacteria</taxon>
        <taxon>Bacillati</taxon>
        <taxon>Actinomycetota</taxon>
        <taxon>Actinomycetes</taxon>
        <taxon>Glycomycetales</taxon>
        <taxon>Glycomycetaceae</taxon>
        <taxon>Glycomyces</taxon>
    </lineage>
</organism>
<protein>
    <recommendedName>
        <fullName evidence="19">Bifunctional NAD(P)H-hydrate repair enzyme</fullName>
    </recommendedName>
    <alternativeName>
        <fullName evidence="19">Nicotinamide nucleotide repair protein</fullName>
    </alternativeName>
    <domain>
        <recommendedName>
            <fullName evidence="19">ADP-dependent (S)-NAD(P)H-hydrate dehydratase</fullName>
            <ecNumber evidence="19">4.2.1.136</ecNumber>
        </recommendedName>
        <alternativeName>
            <fullName evidence="19">ADP-dependent NAD(P)HX dehydratase</fullName>
        </alternativeName>
    </domain>
    <domain>
        <recommendedName>
            <fullName evidence="19">NAD(P)H-hydrate epimerase</fullName>
            <ecNumber evidence="19">5.1.99.6</ecNumber>
        </recommendedName>
    </domain>
</protein>
<dbReference type="EC" id="4.2.1.136" evidence="19"/>
<reference evidence="23" key="1">
    <citation type="submission" date="2019-04" db="EMBL/GenBank/DDBJ databases">
        <title>Nocardioides xinjiangensis sp. nov.</title>
        <authorList>
            <person name="Liu S."/>
        </authorList>
    </citation>
    <scope>NUCLEOTIDE SEQUENCE [LARGE SCALE GENOMIC DNA]</scope>
    <source>
        <strain evidence="23">18</strain>
    </source>
</reference>
<dbReference type="EC" id="5.1.99.6" evidence="19"/>
<dbReference type="GO" id="GO:0005524">
    <property type="term" value="F:ATP binding"/>
    <property type="evidence" value="ECO:0007669"/>
    <property type="project" value="UniProtKB-UniRule"/>
</dbReference>
<feature type="binding site" evidence="17">
    <location>
        <position position="308"/>
    </location>
    <ligand>
        <name>(6S)-NADPHX</name>
        <dbReference type="ChEBI" id="CHEBI:64076"/>
    </ligand>
</feature>
<comment type="catalytic activity">
    <reaction evidence="1 18 19">
        <text>(6R)-NADHX = (6S)-NADHX</text>
        <dbReference type="Rhea" id="RHEA:32215"/>
        <dbReference type="ChEBI" id="CHEBI:64074"/>
        <dbReference type="ChEBI" id="CHEBI:64075"/>
        <dbReference type="EC" id="5.1.99.6"/>
    </reaction>
</comment>
<keyword evidence="12 17" id="KW-0456">Lyase</keyword>
<comment type="catalytic activity">
    <reaction evidence="16 17 19">
        <text>(6S)-NADPHX + ADP = AMP + phosphate + NADPH + H(+)</text>
        <dbReference type="Rhea" id="RHEA:32235"/>
        <dbReference type="ChEBI" id="CHEBI:15378"/>
        <dbReference type="ChEBI" id="CHEBI:43474"/>
        <dbReference type="ChEBI" id="CHEBI:57783"/>
        <dbReference type="ChEBI" id="CHEBI:64076"/>
        <dbReference type="ChEBI" id="CHEBI:456215"/>
        <dbReference type="ChEBI" id="CHEBI:456216"/>
        <dbReference type="EC" id="4.2.1.136"/>
    </reaction>
</comment>
<comment type="function">
    <text evidence="18">Catalyzes the epimerization of the S- and R-forms of NAD(P)HX, a damaged form of NAD(P)H that is a result of enzymatic or heat-dependent hydration. This is a prerequisite for the S-specific NAD(P)H-hydrate dehydratase to allow the repair of both epimers of NAD(P)HX.</text>
</comment>
<dbReference type="InterPro" id="IPR000631">
    <property type="entry name" value="CARKD"/>
</dbReference>
<dbReference type="InterPro" id="IPR036652">
    <property type="entry name" value="YjeF_N_dom_sf"/>
</dbReference>
<keyword evidence="7 17" id="KW-0067">ATP-binding</keyword>
<feature type="binding site" evidence="17">
    <location>
        <begin position="392"/>
        <end position="396"/>
    </location>
    <ligand>
        <name>AMP</name>
        <dbReference type="ChEBI" id="CHEBI:456215"/>
    </ligand>
</feature>
<keyword evidence="13" id="KW-0511">Multifunctional enzyme</keyword>
<dbReference type="EMBL" id="STGY01000004">
    <property type="protein sequence ID" value="THV43413.1"/>
    <property type="molecule type" value="Genomic_DNA"/>
</dbReference>
<evidence type="ECO:0000256" key="7">
    <source>
        <dbReference type="ARBA" id="ARBA00022840"/>
    </source>
</evidence>
<evidence type="ECO:0000256" key="11">
    <source>
        <dbReference type="ARBA" id="ARBA00023235"/>
    </source>
</evidence>
<feature type="binding site" evidence="17">
    <location>
        <position position="358"/>
    </location>
    <ligand>
        <name>(6S)-NADPHX</name>
        <dbReference type="ChEBI" id="CHEBI:64076"/>
    </ligand>
</feature>
<comment type="similarity">
    <text evidence="18">Belongs to the NnrE/AIBP family.</text>
</comment>
<dbReference type="GO" id="GO:0052855">
    <property type="term" value="F:ADP-dependent NAD(P)H-hydrate dehydratase activity"/>
    <property type="evidence" value="ECO:0007669"/>
    <property type="project" value="UniProtKB-UniRule"/>
</dbReference>
<evidence type="ECO:0000256" key="12">
    <source>
        <dbReference type="ARBA" id="ARBA00023239"/>
    </source>
</evidence>
<dbReference type="HAMAP" id="MF_01965">
    <property type="entry name" value="NADHX_dehydratase"/>
    <property type="match status" value="1"/>
</dbReference>
<dbReference type="PROSITE" id="PS51385">
    <property type="entry name" value="YJEF_N"/>
    <property type="match status" value="1"/>
</dbReference>
<evidence type="ECO:0000256" key="3">
    <source>
        <dbReference type="ARBA" id="ARBA00006001"/>
    </source>
</evidence>
<dbReference type="CDD" id="cd01171">
    <property type="entry name" value="YXKO-related"/>
    <property type="match status" value="1"/>
</dbReference>
<dbReference type="GO" id="GO:0110051">
    <property type="term" value="P:metabolite repair"/>
    <property type="evidence" value="ECO:0007669"/>
    <property type="project" value="TreeGrafter"/>
</dbReference>
<dbReference type="InterPro" id="IPR017953">
    <property type="entry name" value="Carbohydrate_kinase_pred_CS"/>
</dbReference>
<evidence type="ECO:0000259" key="21">
    <source>
        <dbReference type="PROSITE" id="PS51385"/>
    </source>
</evidence>
<feature type="binding site" evidence="17">
    <location>
        <position position="422"/>
    </location>
    <ligand>
        <name>(6S)-NADPHX</name>
        <dbReference type="ChEBI" id="CHEBI:64076"/>
    </ligand>
</feature>
<dbReference type="SUPFAM" id="SSF53613">
    <property type="entry name" value="Ribokinase-like"/>
    <property type="match status" value="1"/>
</dbReference>
<comment type="similarity">
    <text evidence="4 19">In the C-terminal section; belongs to the NnrD/CARKD family.</text>
</comment>
<dbReference type="GO" id="GO:0046496">
    <property type="term" value="P:nicotinamide nucleotide metabolic process"/>
    <property type="evidence" value="ECO:0007669"/>
    <property type="project" value="UniProtKB-UniRule"/>
</dbReference>
<dbReference type="Pfam" id="PF01256">
    <property type="entry name" value="Carb_kinase"/>
    <property type="match status" value="1"/>
</dbReference>
<comment type="caution">
    <text evidence="22">The sequence shown here is derived from an EMBL/GenBank/DDBJ whole genome shotgun (WGS) entry which is preliminary data.</text>
</comment>
<evidence type="ECO:0000256" key="2">
    <source>
        <dbReference type="ARBA" id="ARBA00000909"/>
    </source>
</evidence>
<dbReference type="HAMAP" id="MF_01966">
    <property type="entry name" value="NADHX_epimerase"/>
    <property type="match status" value="1"/>
</dbReference>
<comment type="function">
    <text evidence="17">Catalyzes the dehydration of the S-form of NAD(P)HX at the expense of ADP, which is converted to AMP. Together with NAD(P)HX epimerase, which catalyzes the epimerization of the S- and R-forms, the enzyme allows the repair of both epimers of NAD(P)HX, a damaged form of NAD(P)H that is a result of enzymatic or heat-dependent hydration.</text>
</comment>
<proteinExistence type="inferred from homology"/>
<dbReference type="Gene3D" id="3.40.50.10260">
    <property type="entry name" value="YjeF N-terminal domain"/>
    <property type="match status" value="1"/>
</dbReference>
<dbReference type="PANTHER" id="PTHR12592">
    <property type="entry name" value="ATP-DEPENDENT (S)-NAD(P)H-HYDRATE DEHYDRATASE FAMILY MEMBER"/>
    <property type="match status" value="1"/>
</dbReference>
<comment type="caution">
    <text evidence="17">Lacks conserved residue(s) required for the propagation of feature annotation.</text>
</comment>
<gene>
    <name evidence="17" type="primary">nnrD</name>
    <name evidence="18" type="synonym">nnrE</name>
    <name evidence="22" type="ORF">FAB82_01695</name>
</gene>
<dbReference type="Proteomes" id="UP000308760">
    <property type="component" value="Unassembled WGS sequence"/>
</dbReference>
<comment type="function">
    <text evidence="14 19">Bifunctional enzyme that catalyzes the epimerization of the S- and R-forms of NAD(P)HX and the dehydration of the S-form of NAD(P)HX at the expense of ADP, which is converted to AMP. This allows the repair of both epimers of NAD(P)HX, a damaged form of NAD(P)H that is a result of enzymatic or heat-dependent hydration.</text>
</comment>
<dbReference type="PROSITE" id="PS51383">
    <property type="entry name" value="YJEF_C_3"/>
    <property type="match status" value="1"/>
</dbReference>
<feature type="domain" description="YjeF N-terminal" evidence="21">
    <location>
        <begin position="6"/>
        <end position="212"/>
    </location>
</feature>
<reference evidence="22 23" key="2">
    <citation type="submission" date="2019-05" db="EMBL/GenBank/DDBJ databases">
        <title>Glycomyces buryatensis sp. nov.</title>
        <authorList>
            <person name="Nikitina E."/>
        </authorList>
    </citation>
    <scope>NUCLEOTIDE SEQUENCE [LARGE SCALE GENOMIC DNA]</scope>
    <source>
        <strain evidence="22 23">18</strain>
    </source>
</reference>
<dbReference type="NCBIfam" id="TIGR00197">
    <property type="entry name" value="yjeF_nterm"/>
    <property type="match status" value="1"/>
</dbReference>
<keyword evidence="23" id="KW-1185">Reference proteome</keyword>
<comment type="catalytic activity">
    <reaction evidence="2 18 19">
        <text>(6R)-NADPHX = (6S)-NADPHX</text>
        <dbReference type="Rhea" id="RHEA:32227"/>
        <dbReference type="ChEBI" id="CHEBI:64076"/>
        <dbReference type="ChEBI" id="CHEBI:64077"/>
        <dbReference type="EC" id="5.1.99.6"/>
    </reaction>
</comment>
<evidence type="ECO:0000313" key="23">
    <source>
        <dbReference type="Proteomes" id="UP000308760"/>
    </source>
</evidence>
<feature type="binding site" evidence="18">
    <location>
        <begin position="67"/>
        <end position="71"/>
    </location>
    <ligand>
        <name>(6S)-NADPHX</name>
        <dbReference type="ChEBI" id="CHEBI:64076"/>
    </ligand>
</feature>